<comment type="caution">
    <text evidence="9">The sequence shown here is derived from an EMBL/GenBank/DDBJ whole genome shotgun (WGS) entry which is preliminary data.</text>
</comment>
<evidence type="ECO:0000259" key="8">
    <source>
        <dbReference type="PROSITE" id="PS50850"/>
    </source>
</evidence>
<feature type="transmembrane region" description="Helical" evidence="7">
    <location>
        <begin position="280"/>
        <end position="304"/>
    </location>
</feature>
<dbReference type="Gene3D" id="1.20.1250.20">
    <property type="entry name" value="MFS general substrate transporter like domains"/>
    <property type="match status" value="2"/>
</dbReference>
<dbReference type="InterPro" id="IPR011701">
    <property type="entry name" value="MFS"/>
</dbReference>
<dbReference type="OrthoDB" id="6730379at2759"/>
<dbReference type="OMA" id="NATMFLF"/>
<dbReference type="InterPro" id="IPR020846">
    <property type="entry name" value="MFS_dom"/>
</dbReference>
<evidence type="ECO:0000256" key="5">
    <source>
        <dbReference type="ARBA" id="ARBA00023136"/>
    </source>
</evidence>
<comment type="subcellular location">
    <subcellularLocation>
        <location evidence="1">Membrane</location>
        <topology evidence="1">Multi-pass membrane protein</topology>
    </subcellularLocation>
</comment>
<feature type="transmembrane region" description="Helical" evidence="7">
    <location>
        <begin position="182"/>
        <end position="200"/>
    </location>
</feature>
<feature type="transmembrane region" description="Helical" evidence="7">
    <location>
        <begin position="407"/>
        <end position="426"/>
    </location>
</feature>
<keyword evidence="2" id="KW-0813">Transport</keyword>
<dbReference type="PROSITE" id="PS50850">
    <property type="entry name" value="MFS"/>
    <property type="match status" value="1"/>
</dbReference>
<feature type="transmembrane region" description="Helical" evidence="7">
    <location>
        <begin position="125"/>
        <end position="144"/>
    </location>
</feature>
<dbReference type="Proteomes" id="UP000258309">
    <property type="component" value="Unassembled WGS sequence"/>
</dbReference>
<reference evidence="9 10" key="1">
    <citation type="submission" date="2018-05" db="EMBL/GenBank/DDBJ databases">
        <title>Draft genome sequence of Scytalidium lignicola DSM 105466, a ubiquitous saprotrophic fungus.</title>
        <authorList>
            <person name="Buettner E."/>
            <person name="Gebauer A.M."/>
            <person name="Hofrichter M."/>
            <person name="Liers C."/>
            <person name="Kellner H."/>
        </authorList>
    </citation>
    <scope>NUCLEOTIDE SEQUENCE [LARGE SCALE GENOMIC DNA]</scope>
    <source>
        <strain evidence="9 10">DSM 105466</strain>
    </source>
</reference>
<evidence type="ECO:0000256" key="3">
    <source>
        <dbReference type="ARBA" id="ARBA00022692"/>
    </source>
</evidence>
<feature type="domain" description="Major facilitator superfamily (MFS) profile" evidence="8">
    <location>
        <begin position="53"/>
        <end position="462"/>
    </location>
</feature>
<sequence length="504" mass="56000">MATTSLPEVHDGGKTPIVTEKDDIGLQFIAQHGWTTYTPEEERKVKWKLDLHMMPILMITYMLQYLDKVTLGYAAVYTLRTDLHLVGQQYSWCSSMFYFGYLVGQIPANYLLQRFPIGKFAATNLLIWGALVMLCSVSHSFAGLATIRFLMGFFESGISPAWTHITSMFYTKGEQGARCTTWFAMNGVGTIIGGFLSYGMGHTHSAVHQWQLVFLLCGAITIAWAVVVFFFLPDSPTSAKFLTEREKSIAVERLRDNRTGVKNTVFKVSQAIEAFKDPQVWIFAVGLGVSSIGNVGGSFLPIIIKDLGFSGLQSTLLNIPSGGFEIVSMIIAGLASSLFGGKGRTLIMFAITAPTLVGCIFLAALPRSDKWVRIVGAWLLLCTPAATALQLSLIGSNVAGFSKKVTTTAYTFILYCVGNIISPQLFKSNEAPGYGTAMRTLVASTSTMMFLYLMLFFYYKYENNRRDKILAQTSQDVIDATTVENEEYFDRTDMEDFLKFRYAW</sequence>
<feature type="transmembrane region" description="Helical" evidence="7">
    <location>
        <begin position="316"/>
        <end position="339"/>
    </location>
</feature>
<evidence type="ECO:0000256" key="1">
    <source>
        <dbReference type="ARBA" id="ARBA00004141"/>
    </source>
</evidence>
<evidence type="ECO:0000256" key="7">
    <source>
        <dbReference type="SAM" id="Phobius"/>
    </source>
</evidence>
<dbReference type="PANTHER" id="PTHR43791">
    <property type="entry name" value="PERMEASE-RELATED"/>
    <property type="match status" value="1"/>
</dbReference>
<dbReference type="EMBL" id="NCSJ02000157">
    <property type="protein sequence ID" value="RFU28624.1"/>
    <property type="molecule type" value="Genomic_DNA"/>
</dbReference>
<keyword evidence="5 7" id="KW-0472">Membrane</keyword>
<dbReference type="GO" id="GO:0016020">
    <property type="term" value="C:membrane"/>
    <property type="evidence" value="ECO:0007669"/>
    <property type="project" value="UniProtKB-SubCell"/>
</dbReference>
<proteinExistence type="inferred from homology"/>
<dbReference type="PANTHER" id="PTHR43791:SF70">
    <property type="entry name" value="MAJOR FACILITATOR SUPERFAMILY (MFS) PROFILE DOMAIN-CONTAINING PROTEIN"/>
    <property type="match status" value="1"/>
</dbReference>
<dbReference type="FunFam" id="1.20.1250.20:FF:000064">
    <property type="entry name" value="MFS allantoate transporter"/>
    <property type="match status" value="1"/>
</dbReference>
<keyword evidence="3 7" id="KW-0812">Transmembrane</keyword>
<feature type="transmembrane region" description="Helical" evidence="7">
    <location>
        <begin position="212"/>
        <end position="232"/>
    </location>
</feature>
<dbReference type="SUPFAM" id="SSF103473">
    <property type="entry name" value="MFS general substrate transporter"/>
    <property type="match status" value="1"/>
</dbReference>
<feature type="transmembrane region" description="Helical" evidence="7">
    <location>
        <begin position="96"/>
        <end position="113"/>
    </location>
</feature>
<evidence type="ECO:0000313" key="10">
    <source>
        <dbReference type="Proteomes" id="UP000258309"/>
    </source>
</evidence>
<comment type="similarity">
    <text evidence="6">Belongs to the major facilitator superfamily. Allantoate permease family.</text>
</comment>
<feature type="transmembrane region" description="Helical" evidence="7">
    <location>
        <begin position="53"/>
        <end position="76"/>
    </location>
</feature>
<keyword evidence="10" id="KW-1185">Reference proteome</keyword>
<name>A0A3E2H5G0_SCYLI</name>
<feature type="transmembrane region" description="Helical" evidence="7">
    <location>
        <begin position="346"/>
        <end position="365"/>
    </location>
</feature>
<dbReference type="Pfam" id="PF07690">
    <property type="entry name" value="MFS_1"/>
    <property type="match status" value="1"/>
</dbReference>
<protein>
    <recommendedName>
        <fullName evidence="8">Major facilitator superfamily (MFS) profile domain-containing protein</fullName>
    </recommendedName>
</protein>
<dbReference type="AlphaFoldDB" id="A0A3E2H5G0"/>
<gene>
    <name evidence="9" type="ORF">B7463_g7719</name>
</gene>
<evidence type="ECO:0000256" key="6">
    <source>
        <dbReference type="ARBA" id="ARBA00037968"/>
    </source>
</evidence>
<organism evidence="9 10">
    <name type="scientific">Scytalidium lignicola</name>
    <name type="common">Hyphomycete</name>
    <dbReference type="NCBI Taxonomy" id="5539"/>
    <lineage>
        <taxon>Eukaryota</taxon>
        <taxon>Fungi</taxon>
        <taxon>Dikarya</taxon>
        <taxon>Ascomycota</taxon>
        <taxon>Pezizomycotina</taxon>
        <taxon>Leotiomycetes</taxon>
        <taxon>Leotiomycetes incertae sedis</taxon>
        <taxon>Scytalidium</taxon>
    </lineage>
</organism>
<keyword evidence="4 7" id="KW-1133">Transmembrane helix</keyword>
<dbReference type="CDD" id="cd17327">
    <property type="entry name" value="MFS_FEN2_like"/>
    <property type="match status" value="1"/>
</dbReference>
<evidence type="ECO:0000256" key="2">
    <source>
        <dbReference type="ARBA" id="ARBA00022448"/>
    </source>
</evidence>
<dbReference type="GO" id="GO:0022857">
    <property type="term" value="F:transmembrane transporter activity"/>
    <property type="evidence" value="ECO:0007669"/>
    <property type="project" value="InterPro"/>
</dbReference>
<evidence type="ECO:0000313" key="9">
    <source>
        <dbReference type="EMBL" id="RFU28624.1"/>
    </source>
</evidence>
<feature type="transmembrane region" description="Helical" evidence="7">
    <location>
        <begin position="371"/>
        <end position="395"/>
    </location>
</feature>
<feature type="transmembrane region" description="Helical" evidence="7">
    <location>
        <begin position="438"/>
        <end position="459"/>
    </location>
</feature>
<feature type="non-terminal residue" evidence="9">
    <location>
        <position position="504"/>
    </location>
</feature>
<evidence type="ECO:0000256" key="4">
    <source>
        <dbReference type="ARBA" id="ARBA00022989"/>
    </source>
</evidence>
<dbReference type="InterPro" id="IPR036259">
    <property type="entry name" value="MFS_trans_sf"/>
</dbReference>
<accession>A0A3E2H5G0</accession>
<feature type="non-terminal residue" evidence="9">
    <location>
        <position position="1"/>
    </location>
</feature>